<reference evidence="3 4" key="1">
    <citation type="submission" date="2020-02" db="EMBL/GenBank/DDBJ databases">
        <title>Tigecycline-resistant Acinetobacter species from pigs and migratory birds.</title>
        <authorList>
            <person name="Chen C."/>
            <person name="Sun J."/>
            <person name="Liao X.-P."/>
            <person name="Liu Y.-H."/>
        </authorList>
    </citation>
    <scope>NUCLEOTIDE SEQUENCE [LARGE SCALE GENOMIC DNA]</scope>
    <source>
        <strain evidence="3 4">YH12207_T</strain>
    </source>
</reference>
<feature type="region of interest" description="Disordered" evidence="1">
    <location>
        <begin position="37"/>
        <end position="59"/>
    </location>
</feature>
<dbReference type="NCBIfam" id="TIGR00426">
    <property type="entry name" value="competence protein ComEA helix-hairpin-helix repeat region"/>
    <property type="match status" value="1"/>
</dbReference>
<dbReference type="GO" id="GO:0003677">
    <property type="term" value="F:DNA binding"/>
    <property type="evidence" value="ECO:0007669"/>
    <property type="project" value="UniProtKB-KW"/>
</dbReference>
<dbReference type="InterPro" id="IPR003583">
    <property type="entry name" value="Hlx-hairpin-Hlx_DNA-bd_motif"/>
</dbReference>
<feature type="domain" description="Helix-hairpin-helix DNA-binding motif class 1" evidence="2">
    <location>
        <begin position="73"/>
        <end position="92"/>
    </location>
</feature>
<dbReference type="Pfam" id="PF12836">
    <property type="entry name" value="HHH_3"/>
    <property type="match status" value="1"/>
</dbReference>
<protein>
    <submittedName>
        <fullName evidence="3">ComEA family DNA-binding protein</fullName>
    </submittedName>
</protein>
<keyword evidence="3" id="KW-0238">DNA-binding</keyword>
<dbReference type="GO" id="GO:0015628">
    <property type="term" value="P:protein secretion by the type II secretion system"/>
    <property type="evidence" value="ECO:0007669"/>
    <property type="project" value="TreeGrafter"/>
</dbReference>
<dbReference type="EMBL" id="CP048659">
    <property type="protein sequence ID" value="QOW47963.1"/>
    <property type="molecule type" value="Genomic_DNA"/>
</dbReference>
<dbReference type="Gene3D" id="1.10.150.280">
    <property type="entry name" value="AF1531-like domain"/>
    <property type="match status" value="1"/>
</dbReference>
<evidence type="ECO:0000256" key="1">
    <source>
        <dbReference type="SAM" id="MobiDB-lite"/>
    </source>
</evidence>
<dbReference type="AlphaFoldDB" id="A0A7S6VZW6"/>
<proteinExistence type="predicted"/>
<feature type="compositionally biased region" description="Polar residues" evidence="1">
    <location>
        <begin position="43"/>
        <end position="58"/>
    </location>
</feature>
<dbReference type="PANTHER" id="PTHR21180">
    <property type="entry name" value="ENDONUCLEASE/EXONUCLEASE/PHOSPHATASE FAMILY DOMAIN-CONTAINING PROTEIN 1"/>
    <property type="match status" value="1"/>
</dbReference>
<dbReference type="InterPro" id="IPR051675">
    <property type="entry name" value="Endo/Exo/Phosphatase_dom_1"/>
</dbReference>
<organism evidence="3 4">
    <name type="scientific">Acinetobacter piscicola</name>
    <dbReference type="NCBI Taxonomy" id="2006115"/>
    <lineage>
        <taxon>Bacteria</taxon>
        <taxon>Pseudomonadati</taxon>
        <taxon>Pseudomonadota</taxon>
        <taxon>Gammaproteobacteria</taxon>
        <taxon>Moraxellales</taxon>
        <taxon>Moraxellaceae</taxon>
        <taxon>Acinetobacter</taxon>
    </lineage>
</organism>
<keyword evidence="4" id="KW-1185">Reference proteome</keyword>
<gene>
    <name evidence="3" type="ORF">G0028_15715</name>
</gene>
<dbReference type="GO" id="GO:0015627">
    <property type="term" value="C:type II protein secretion system complex"/>
    <property type="evidence" value="ECO:0007669"/>
    <property type="project" value="TreeGrafter"/>
</dbReference>
<dbReference type="PANTHER" id="PTHR21180:SF32">
    <property type="entry name" value="ENDONUCLEASE_EXONUCLEASE_PHOSPHATASE FAMILY DOMAIN-CONTAINING PROTEIN 1"/>
    <property type="match status" value="1"/>
</dbReference>
<evidence type="ECO:0000313" key="3">
    <source>
        <dbReference type="EMBL" id="QOW47963.1"/>
    </source>
</evidence>
<sequence>MCVLPHTHAEKFDQNYLQWKAKQQARDEQLKRQDPNYYLGKPTVSNHQTSKQANSASAAVSGAKININTANVQQLQQLNGVGEKKAQAILEYRQQNGKFKNIDELQNIKGIGPKLLEKNRTMIVL</sequence>
<evidence type="ECO:0000259" key="2">
    <source>
        <dbReference type="SMART" id="SM00278"/>
    </source>
</evidence>
<evidence type="ECO:0000313" key="4">
    <source>
        <dbReference type="Proteomes" id="UP000593966"/>
    </source>
</evidence>
<dbReference type="GO" id="GO:0006281">
    <property type="term" value="P:DNA repair"/>
    <property type="evidence" value="ECO:0007669"/>
    <property type="project" value="InterPro"/>
</dbReference>
<dbReference type="InterPro" id="IPR004509">
    <property type="entry name" value="Competence_ComEA_HhH"/>
</dbReference>
<feature type="domain" description="Helix-hairpin-helix DNA-binding motif class 1" evidence="2">
    <location>
        <begin position="103"/>
        <end position="122"/>
    </location>
</feature>
<accession>A0A7S6VZW6</accession>
<dbReference type="SUPFAM" id="SSF47781">
    <property type="entry name" value="RuvA domain 2-like"/>
    <property type="match status" value="1"/>
</dbReference>
<dbReference type="InterPro" id="IPR010994">
    <property type="entry name" value="RuvA_2-like"/>
</dbReference>
<name>A0A7S6VZW6_9GAMM</name>
<dbReference type="SMART" id="SM00278">
    <property type="entry name" value="HhH1"/>
    <property type="match status" value="2"/>
</dbReference>
<dbReference type="Proteomes" id="UP000593966">
    <property type="component" value="Chromosome"/>
</dbReference>